<evidence type="ECO:0000256" key="1">
    <source>
        <dbReference type="SAM" id="MobiDB-lite"/>
    </source>
</evidence>
<organism evidence="2 3">
    <name type="scientific">Liparis tanakae</name>
    <name type="common">Tanaka's snailfish</name>
    <dbReference type="NCBI Taxonomy" id="230148"/>
    <lineage>
        <taxon>Eukaryota</taxon>
        <taxon>Metazoa</taxon>
        <taxon>Chordata</taxon>
        <taxon>Craniata</taxon>
        <taxon>Vertebrata</taxon>
        <taxon>Euteleostomi</taxon>
        <taxon>Actinopterygii</taxon>
        <taxon>Neopterygii</taxon>
        <taxon>Teleostei</taxon>
        <taxon>Neoteleostei</taxon>
        <taxon>Acanthomorphata</taxon>
        <taxon>Eupercaria</taxon>
        <taxon>Perciformes</taxon>
        <taxon>Cottioidei</taxon>
        <taxon>Cottales</taxon>
        <taxon>Liparidae</taxon>
        <taxon>Liparis</taxon>
    </lineage>
</organism>
<evidence type="ECO:0000313" key="3">
    <source>
        <dbReference type="Proteomes" id="UP000314294"/>
    </source>
</evidence>
<name>A0A4Z2EAT6_9TELE</name>
<protein>
    <submittedName>
        <fullName evidence="2">Uncharacterized protein</fullName>
    </submittedName>
</protein>
<dbReference type="Proteomes" id="UP000314294">
    <property type="component" value="Unassembled WGS sequence"/>
</dbReference>
<dbReference type="AlphaFoldDB" id="A0A4Z2EAT6"/>
<reference evidence="2 3" key="1">
    <citation type="submission" date="2019-03" db="EMBL/GenBank/DDBJ databases">
        <title>First draft genome of Liparis tanakae, snailfish: a comprehensive survey of snailfish specific genes.</title>
        <authorList>
            <person name="Kim W."/>
            <person name="Song I."/>
            <person name="Jeong J.-H."/>
            <person name="Kim D."/>
            <person name="Kim S."/>
            <person name="Ryu S."/>
            <person name="Song J.Y."/>
            <person name="Lee S.K."/>
        </authorList>
    </citation>
    <scope>NUCLEOTIDE SEQUENCE [LARGE SCALE GENOMIC DNA]</scope>
    <source>
        <tissue evidence="2">Muscle</tissue>
    </source>
</reference>
<proteinExistence type="predicted"/>
<sequence>MQGDEQGVEGGGGAYQTLVDEVLSEVDQPQGEHKPQQALPTGTMKSENKQQDTRHGAEVRGQAGPTLMT</sequence>
<dbReference type="EMBL" id="SRLO01011332">
    <property type="protein sequence ID" value="TNN25929.1"/>
    <property type="molecule type" value="Genomic_DNA"/>
</dbReference>
<feature type="region of interest" description="Disordered" evidence="1">
    <location>
        <begin position="1"/>
        <end position="69"/>
    </location>
</feature>
<evidence type="ECO:0000313" key="2">
    <source>
        <dbReference type="EMBL" id="TNN25929.1"/>
    </source>
</evidence>
<keyword evidence="3" id="KW-1185">Reference proteome</keyword>
<gene>
    <name evidence="2" type="ORF">EYF80_063937</name>
</gene>
<accession>A0A4Z2EAT6</accession>
<comment type="caution">
    <text evidence="2">The sequence shown here is derived from an EMBL/GenBank/DDBJ whole genome shotgun (WGS) entry which is preliminary data.</text>
</comment>
<feature type="compositionally biased region" description="Basic and acidic residues" evidence="1">
    <location>
        <begin position="46"/>
        <end position="58"/>
    </location>
</feature>